<accession>A0A167J176</accession>
<dbReference type="InterPro" id="IPR016161">
    <property type="entry name" value="Ald_DH/histidinol_DH"/>
</dbReference>
<dbReference type="InterPro" id="IPR015590">
    <property type="entry name" value="Aldehyde_DH_dom"/>
</dbReference>
<reference evidence="12 15" key="2">
    <citation type="submission" date="2016-10" db="EMBL/GenBank/DDBJ databases">
        <title>Hydorgenophaga sp. LPB0072 isolated from gastropod.</title>
        <authorList>
            <person name="Kim E."/>
            <person name="Yi H."/>
        </authorList>
    </citation>
    <scope>NUCLEOTIDE SEQUENCE [LARGE SCALE GENOMIC DNA]</scope>
    <source>
        <strain evidence="12 15">LPB0072</strain>
    </source>
</reference>
<evidence type="ECO:0000313" key="14">
    <source>
        <dbReference type="Proteomes" id="UP000185657"/>
    </source>
</evidence>
<evidence type="ECO:0000256" key="8">
    <source>
        <dbReference type="ARBA" id="ARBA00079883"/>
    </source>
</evidence>
<dbReference type="GO" id="GO:0016620">
    <property type="term" value="F:oxidoreductase activity, acting on the aldehyde or oxo group of donors, NAD or NADP as acceptor"/>
    <property type="evidence" value="ECO:0007669"/>
    <property type="project" value="InterPro"/>
</dbReference>
<protein>
    <recommendedName>
        <fullName evidence="7">4-(hydroxymethyl)benzenesulfonate dehydrogenase</fullName>
        <ecNumber evidence="7">1.1.1.257</ecNumber>
    </recommendedName>
    <alternativeName>
        <fullName evidence="8">Toluenesulfonate aldehyde dehydrogenase TsaD</fullName>
    </alternativeName>
</protein>
<keyword evidence="4" id="KW-0520">NAD</keyword>
<dbReference type="GO" id="GO:0018462">
    <property type="term" value="F:4-(hydroxymethyl)benzenesulfonate dehydrogenase activity"/>
    <property type="evidence" value="ECO:0007669"/>
    <property type="project" value="UniProtKB-EC"/>
</dbReference>
<comment type="function">
    <text evidence="6">Involved in the toluene-4-sulfonate degradation pathway. Does not discriminate between the sulfonate and the carboxyl substituents and can also be involved in the p-toluenecarboxylate degradation pathway.</text>
</comment>
<evidence type="ECO:0000256" key="4">
    <source>
        <dbReference type="ARBA" id="ARBA00023027"/>
    </source>
</evidence>
<comment type="catalytic activity">
    <reaction evidence="5">
        <text>4-(hydroxymethyl)benzenesulfonate + NAD(+) = 4-formylbenzenesulfonate + NADH + H(+)</text>
        <dbReference type="Rhea" id="RHEA:24412"/>
        <dbReference type="ChEBI" id="CHEBI:11944"/>
        <dbReference type="ChEBI" id="CHEBI:11987"/>
        <dbReference type="ChEBI" id="CHEBI:15378"/>
        <dbReference type="ChEBI" id="CHEBI:57540"/>
        <dbReference type="ChEBI" id="CHEBI:57945"/>
        <dbReference type="EC" id="1.1.1.257"/>
    </reaction>
</comment>
<dbReference type="AlphaFoldDB" id="A0A167J176"/>
<reference evidence="13 14" key="1">
    <citation type="submission" date="2016-02" db="EMBL/GenBank/DDBJ databases">
        <title>Draft genome sequence of Hydrogenophaga sp. LPB0072.</title>
        <authorList>
            <person name="Shin S.-K."/>
            <person name="Yi H."/>
        </authorList>
    </citation>
    <scope>NUCLEOTIDE SEQUENCE [LARGE SCALE GENOMIC DNA]</scope>
    <source>
        <strain evidence="13 14">LPB0072</strain>
    </source>
</reference>
<evidence type="ECO:0000256" key="2">
    <source>
        <dbReference type="ARBA" id="ARBA00011738"/>
    </source>
</evidence>
<dbReference type="Gene3D" id="3.40.605.10">
    <property type="entry name" value="Aldehyde Dehydrogenase, Chain A, domain 1"/>
    <property type="match status" value="1"/>
</dbReference>
<organism evidence="12 15">
    <name type="scientific">Hydrogenophaga crassostreae</name>
    <dbReference type="NCBI Taxonomy" id="1763535"/>
    <lineage>
        <taxon>Bacteria</taxon>
        <taxon>Pseudomonadati</taxon>
        <taxon>Pseudomonadota</taxon>
        <taxon>Betaproteobacteria</taxon>
        <taxon>Burkholderiales</taxon>
        <taxon>Comamonadaceae</taxon>
        <taxon>Hydrogenophaga</taxon>
    </lineage>
</organism>
<dbReference type="Pfam" id="PF00171">
    <property type="entry name" value="Aldedh"/>
    <property type="match status" value="1"/>
</dbReference>
<dbReference type="FunFam" id="3.40.605.10:FF:000007">
    <property type="entry name" value="NAD/NADP-dependent betaine aldehyde dehydrogenase"/>
    <property type="match status" value="1"/>
</dbReference>
<evidence type="ECO:0000256" key="9">
    <source>
        <dbReference type="PROSITE-ProRule" id="PRU10007"/>
    </source>
</evidence>
<dbReference type="PROSITE" id="PS00070">
    <property type="entry name" value="ALDEHYDE_DEHYDR_CYS"/>
    <property type="match status" value="1"/>
</dbReference>
<dbReference type="KEGG" id="hyl:LPB072_14055"/>
<dbReference type="PROSITE" id="PS00687">
    <property type="entry name" value="ALDEHYDE_DEHYDR_GLU"/>
    <property type="match status" value="1"/>
</dbReference>
<dbReference type="EMBL" id="LVWD01000001">
    <property type="protein sequence ID" value="OAD44239.1"/>
    <property type="molecule type" value="Genomic_DNA"/>
</dbReference>
<comment type="subunit">
    <text evidence="2">Homodimer.</text>
</comment>
<evidence type="ECO:0000259" key="11">
    <source>
        <dbReference type="Pfam" id="PF00171"/>
    </source>
</evidence>
<sequence length="479" mass="51488">MNAKTELKTLQHWIAGNWVDASGAETFDVLNPLDDSLYCRAAKGTGADVRSAVAAARAAFPTYKETTPTERERWLLRIAEIMEARKAELLDCLIDEIGSPMQKALFEFNKGLTMVRAAAGLCRNVRGETFPSDVPGKFSMSIRAPLGVVAVITPFNVPLIKTTRLVANALAVGNTVVHLPSEMAPHLTVLFAEIVAEAGFPAGSYNLVTGFGHEIGNDLTSHKDVDFVTFTGSSVVGQLISEICAKNKTPNTLELGGKSPTVILADADLDKVVPLAARSIFMFAGQACIGSSRFYVERPLYDSFVKRFAMVASKVGMGDLRDPNTVIAPIISERQRKRVKDHIADAVAKGATIVTGGQWEGNRCQPTLLTGVTEDMTVCKSETFGPVASIYPIDSYEEGLAKANDSEYGLSSAIFTKDIDKAFHFARNIGAGMCHINGATIHDEAHVPFGGNGESGVGREGTDADLEAMTELKWITVQL</sequence>
<dbReference type="FunFam" id="3.40.309.10:FF:000009">
    <property type="entry name" value="Aldehyde dehydrogenase A"/>
    <property type="match status" value="1"/>
</dbReference>
<dbReference type="Proteomes" id="UP000185680">
    <property type="component" value="Chromosome"/>
</dbReference>
<evidence type="ECO:0000313" key="12">
    <source>
        <dbReference type="EMBL" id="AOW13796.1"/>
    </source>
</evidence>
<dbReference type="PANTHER" id="PTHR42986:SF1">
    <property type="entry name" value="BENZALDEHYDE DEHYDROGENASE YFMT"/>
    <property type="match status" value="1"/>
</dbReference>
<evidence type="ECO:0000256" key="6">
    <source>
        <dbReference type="ARBA" id="ARBA00056807"/>
    </source>
</evidence>
<proteinExistence type="inferred from homology"/>
<evidence type="ECO:0000256" key="5">
    <source>
        <dbReference type="ARBA" id="ARBA00051407"/>
    </source>
</evidence>
<feature type="active site" evidence="9">
    <location>
        <position position="254"/>
    </location>
</feature>
<dbReference type="Proteomes" id="UP000185657">
    <property type="component" value="Unassembled WGS sequence"/>
</dbReference>
<dbReference type="SUPFAM" id="SSF53720">
    <property type="entry name" value="ALDH-like"/>
    <property type="match status" value="1"/>
</dbReference>
<dbReference type="STRING" id="1763535.LPB072_14055"/>
<name>A0A167J176_9BURK</name>
<dbReference type="Gene3D" id="3.40.309.10">
    <property type="entry name" value="Aldehyde Dehydrogenase, Chain A, domain 2"/>
    <property type="match status" value="1"/>
</dbReference>
<dbReference type="OrthoDB" id="6187633at2"/>
<evidence type="ECO:0000313" key="13">
    <source>
        <dbReference type="EMBL" id="OAD44239.1"/>
    </source>
</evidence>
<dbReference type="CDD" id="cd07150">
    <property type="entry name" value="ALDH_VaniDH_like"/>
    <property type="match status" value="1"/>
</dbReference>
<evidence type="ECO:0000256" key="1">
    <source>
        <dbReference type="ARBA" id="ARBA00009986"/>
    </source>
</evidence>
<evidence type="ECO:0000256" key="3">
    <source>
        <dbReference type="ARBA" id="ARBA00023002"/>
    </source>
</evidence>
<evidence type="ECO:0000256" key="10">
    <source>
        <dbReference type="RuleBase" id="RU003345"/>
    </source>
</evidence>
<keyword evidence="3 10" id="KW-0560">Oxidoreductase</keyword>
<evidence type="ECO:0000256" key="7">
    <source>
        <dbReference type="ARBA" id="ARBA00066857"/>
    </source>
</evidence>
<dbReference type="PANTHER" id="PTHR42986">
    <property type="entry name" value="BENZALDEHYDE DEHYDROGENASE YFMT"/>
    <property type="match status" value="1"/>
</dbReference>
<dbReference type="InterPro" id="IPR016160">
    <property type="entry name" value="Ald_DH_CS_CYS"/>
</dbReference>
<gene>
    <name evidence="12" type="ORF">LPB072_14055</name>
    <name evidence="13" type="ORF">LPB72_01765</name>
</gene>
<dbReference type="InterPro" id="IPR029510">
    <property type="entry name" value="Ald_DH_CS_GLU"/>
</dbReference>
<evidence type="ECO:0000313" key="15">
    <source>
        <dbReference type="Proteomes" id="UP000185680"/>
    </source>
</evidence>
<dbReference type="InterPro" id="IPR016162">
    <property type="entry name" value="Ald_DH_N"/>
</dbReference>
<dbReference type="EMBL" id="CP017476">
    <property type="protein sequence ID" value="AOW13796.1"/>
    <property type="molecule type" value="Genomic_DNA"/>
</dbReference>
<keyword evidence="14" id="KW-1185">Reference proteome</keyword>
<comment type="similarity">
    <text evidence="1 10">Belongs to the aldehyde dehydrogenase family.</text>
</comment>
<feature type="domain" description="Aldehyde dehydrogenase" evidence="11">
    <location>
        <begin position="18"/>
        <end position="475"/>
    </location>
</feature>
<dbReference type="InterPro" id="IPR016163">
    <property type="entry name" value="Ald_DH_C"/>
</dbReference>
<dbReference type="EC" id="1.1.1.257" evidence="7"/>
<dbReference type="RefSeq" id="WP_066084672.1">
    <property type="nucleotide sequence ID" value="NZ_CP017476.1"/>
</dbReference>